<dbReference type="EMBL" id="CP035913">
    <property type="protein sequence ID" value="QBE62151.1"/>
    <property type="molecule type" value="Genomic_DNA"/>
</dbReference>
<dbReference type="RefSeq" id="WP_130185288.1">
    <property type="nucleotide sequence ID" value="NZ_CP035913.1"/>
</dbReference>
<gene>
    <name evidence="1" type="ORF">EWM63_03420</name>
</gene>
<accession>A0A4P6KSP5</accession>
<name>A0A4P6KSP5_9BURK</name>
<dbReference type="Proteomes" id="UP000290637">
    <property type="component" value="Chromosome"/>
</dbReference>
<dbReference type="AlphaFoldDB" id="A0A4P6KSP5"/>
<dbReference type="OrthoDB" id="8757612at2"/>
<proteinExistence type="predicted"/>
<protein>
    <submittedName>
        <fullName evidence="1">Uncharacterized protein</fullName>
    </submittedName>
</protein>
<evidence type="ECO:0000313" key="2">
    <source>
        <dbReference type="Proteomes" id="UP000290637"/>
    </source>
</evidence>
<keyword evidence="2" id="KW-1185">Reference proteome</keyword>
<organism evidence="1 2">
    <name type="scientific">Pseudoduganella lutea</name>
    <dbReference type="NCBI Taxonomy" id="321985"/>
    <lineage>
        <taxon>Bacteria</taxon>
        <taxon>Pseudomonadati</taxon>
        <taxon>Pseudomonadota</taxon>
        <taxon>Betaproteobacteria</taxon>
        <taxon>Burkholderiales</taxon>
        <taxon>Oxalobacteraceae</taxon>
        <taxon>Telluria group</taxon>
        <taxon>Pseudoduganella</taxon>
    </lineage>
</organism>
<reference evidence="1 2" key="1">
    <citation type="submission" date="2019-02" db="EMBL/GenBank/DDBJ databases">
        <title>Draft Genome Sequences of Six Type Strains of the Genus Massilia.</title>
        <authorList>
            <person name="Miess H."/>
            <person name="Frediansyhah A."/>
            <person name="Gross H."/>
        </authorList>
    </citation>
    <scope>NUCLEOTIDE SEQUENCE [LARGE SCALE GENOMIC DNA]</scope>
    <source>
        <strain evidence="1 2">DSM 17473</strain>
    </source>
</reference>
<sequence>MFRLKRIPKTRLNFKRKLRDAGEAEHQMCRAIAALGVLAGVDVGMGLGPENMDQLLIEAAHQCHFDDAEFMDGPCCFEFVKTVVDADILKLQADAVAQGLASYIRRHASPEAIQAADRQLALIDAAFAWLKKSARSV</sequence>
<dbReference type="KEGG" id="plue:EWM63_03420"/>
<evidence type="ECO:0000313" key="1">
    <source>
        <dbReference type="EMBL" id="QBE62151.1"/>
    </source>
</evidence>